<evidence type="ECO:0008006" key="2">
    <source>
        <dbReference type="Google" id="ProtNLM"/>
    </source>
</evidence>
<proteinExistence type="predicted"/>
<dbReference type="SUPFAM" id="SSF49299">
    <property type="entry name" value="PKD domain"/>
    <property type="match status" value="1"/>
</dbReference>
<protein>
    <recommendedName>
        <fullName evidence="2">PKD domain-containing protein</fullName>
    </recommendedName>
</protein>
<dbReference type="PROSITE" id="PS51257">
    <property type="entry name" value="PROKAR_LIPOPROTEIN"/>
    <property type="match status" value="1"/>
</dbReference>
<reference evidence="1" key="1">
    <citation type="submission" date="2018-05" db="EMBL/GenBank/DDBJ databases">
        <authorList>
            <person name="Lanie J.A."/>
            <person name="Ng W.-L."/>
            <person name="Kazmierczak K.M."/>
            <person name="Andrzejewski T.M."/>
            <person name="Davidsen T.M."/>
            <person name="Wayne K.J."/>
            <person name="Tettelin H."/>
            <person name="Glass J.I."/>
            <person name="Rusch D."/>
            <person name="Podicherti R."/>
            <person name="Tsui H.-C.T."/>
            <person name="Winkler M.E."/>
        </authorList>
    </citation>
    <scope>NUCLEOTIDE SEQUENCE</scope>
</reference>
<evidence type="ECO:0000313" key="1">
    <source>
        <dbReference type="EMBL" id="SVC36025.1"/>
    </source>
</evidence>
<accession>A0A382LJM5</accession>
<gene>
    <name evidence="1" type="ORF">METZ01_LOCUS288879</name>
</gene>
<dbReference type="InterPro" id="IPR035986">
    <property type="entry name" value="PKD_dom_sf"/>
</dbReference>
<sequence>MKVSPSTPTLFIALLISVSSCLDDSITGTRPLTFSFSASPTTASVGQTITFSYEGTGTFIQGVIVEYGDGAIDSVFTPGSVVEVGGVLDHEYETTGTFQALGRLETAQTFLSETVTIEINSP</sequence>
<name>A0A382LJM5_9ZZZZ</name>
<organism evidence="1">
    <name type="scientific">marine metagenome</name>
    <dbReference type="NCBI Taxonomy" id="408172"/>
    <lineage>
        <taxon>unclassified sequences</taxon>
        <taxon>metagenomes</taxon>
        <taxon>ecological metagenomes</taxon>
    </lineage>
</organism>
<dbReference type="EMBL" id="UINC01087029">
    <property type="protein sequence ID" value="SVC36025.1"/>
    <property type="molecule type" value="Genomic_DNA"/>
</dbReference>
<dbReference type="AlphaFoldDB" id="A0A382LJM5"/>